<dbReference type="GO" id="GO:0050660">
    <property type="term" value="F:flavin adenine dinucleotide binding"/>
    <property type="evidence" value="ECO:0007669"/>
    <property type="project" value="InterPro"/>
</dbReference>
<keyword evidence="6" id="KW-0732">Signal</keyword>
<keyword evidence="4 5" id="KW-0274">FAD</keyword>
<dbReference type="Gene3D" id="3.50.50.60">
    <property type="entry name" value="FAD/NAD(P)-binding domain"/>
    <property type="match status" value="1"/>
</dbReference>
<gene>
    <name evidence="9" type="ORF">DLAC_05886</name>
</gene>
<accession>A0A151ZGX5</accession>
<dbReference type="OMA" id="FVTMWRF"/>
<dbReference type="Proteomes" id="UP000076078">
    <property type="component" value="Unassembled WGS sequence"/>
</dbReference>
<dbReference type="PANTHER" id="PTHR11552">
    <property type="entry name" value="GLUCOSE-METHANOL-CHOLINE GMC OXIDOREDUCTASE"/>
    <property type="match status" value="1"/>
</dbReference>
<sequence>MKLLLYFVIVLVYSSNLCIANPNENTNSKLLKTSTSTATAKPLTPIPTIKPQTCPPTPPDPFEYDFVVLGAGTAGSVIASKLSDNTDYRVLLVEEGGWAMNPNIDSTENWPQNWLHHPDPVISKNFTNIPQSGINNKTFFNPRAKVVGGCGSHNAMVMIQAHQQDFDEWAELSGNSEWQWVNMKSDLKDFEKRFNYTRMNAERVLFPEYRKAIEAQGFEYNSDTIHSGNLTGYTGQVFMMEWNNKTSKFRRISSYTQYTEHDLKVKRKKNLDIMVHERAELMELERYPVIALNVTSRMKNQVKGVYLRNKGTGKLTFIKIRRELILSMGAYETPKFLQLNGIGDEKHLASLGIRVVLNSPGVGKGLKDHLYTFYIGREINPTYKNLTVIGRTSMRDGFNIFGPLNKKDSRPDYVLNFDIMDKRFVCSNEMTTSSTWGQVKIKSNNWDDDLFINENILLNDHDNELYSRGIDTCLKIQDHLIDQGVLDPDGTPIDLNQPRVTKKDVLKFTKEQANLDFHPMCSCKMGKDNDSPVDGNLMLKGFNNLRVLDASVFPTQTTINPNVPLIIFSSHAYKVIIKSLHYYK</sequence>
<evidence type="ECO:0000256" key="3">
    <source>
        <dbReference type="ARBA" id="ARBA00022630"/>
    </source>
</evidence>
<dbReference type="Pfam" id="PF05199">
    <property type="entry name" value="GMC_oxred_C"/>
    <property type="match status" value="1"/>
</dbReference>
<evidence type="ECO:0000259" key="7">
    <source>
        <dbReference type="Pfam" id="PF00732"/>
    </source>
</evidence>
<feature type="signal peptide" evidence="6">
    <location>
        <begin position="1"/>
        <end position="20"/>
    </location>
</feature>
<dbReference type="InterPro" id="IPR000172">
    <property type="entry name" value="GMC_OxRdtase_N"/>
</dbReference>
<name>A0A151ZGX5_TIELA</name>
<evidence type="ECO:0000259" key="8">
    <source>
        <dbReference type="Pfam" id="PF05199"/>
    </source>
</evidence>
<feature type="binding site" evidence="5">
    <location>
        <begin position="154"/>
        <end position="157"/>
    </location>
    <ligand>
        <name>FAD</name>
        <dbReference type="ChEBI" id="CHEBI:57692"/>
    </ligand>
</feature>
<feature type="binding site" evidence="5">
    <location>
        <position position="146"/>
    </location>
    <ligand>
        <name>FAD</name>
        <dbReference type="ChEBI" id="CHEBI:57692"/>
    </ligand>
</feature>
<evidence type="ECO:0000256" key="5">
    <source>
        <dbReference type="PIRSR" id="PIRSR000137-2"/>
    </source>
</evidence>
<dbReference type="PIRSF" id="PIRSF000137">
    <property type="entry name" value="Alcohol_oxidase"/>
    <property type="match status" value="1"/>
</dbReference>
<comment type="cofactor">
    <cofactor evidence="1 5">
        <name>FAD</name>
        <dbReference type="ChEBI" id="CHEBI:57692"/>
    </cofactor>
</comment>
<dbReference type="InterPro" id="IPR036188">
    <property type="entry name" value="FAD/NAD-bd_sf"/>
</dbReference>
<dbReference type="InterPro" id="IPR012132">
    <property type="entry name" value="GMC_OxRdtase"/>
</dbReference>
<keyword evidence="10" id="KW-1185">Reference proteome</keyword>
<evidence type="ECO:0000256" key="6">
    <source>
        <dbReference type="SAM" id="SignalP"/>
    </source>
</evidence>
<comment type="caution">
    <text evidence="9">The sequence shown here is derived from an EMBL/GenBank/DDBJ whole genome shotgun (WGS) entry which is preliminary data.</text>
</comment>
<dbReference type="SUPFAM" id="SSF51905">
    <property type="entry name" value="FAD/NAD(P)-binding domain"/>
    <property type="match status" value="1"/>
</dbReference>
<evidence type="ECO:0000256" key="1">
    <source>
        <dbReference type="ARBA" id="ARBA00001974"/>
    </source>
</evidence>
<dbReference type="GO" id="GO:0016614">
    <property type="term" value="F:oxidoreductase activity, acting on CH-OH group of donors"/>
    <property type="evidence" value="ECO:0007669"/>
    <property type="project" value="InterPro"/>
</dbReference>
<feature type="domain" description="Glucose-methanol-choline oxidoreductase C-terminal" evidence="8">
    <location>
        <begin position="435"/>
        <end position="566"/>
    </location>
</feature>
<dbReference type="OrthoDB" id="20088at2759"/>
<reference evidence="9 10" key="1">
    <citation type="submission" date="2015-12" db="EMBL/GenBank/DDBJ databases">
        <title>Dictyostelia acquired genes for synthesis and detection of signals that induce cell-type specialization by lateral gene transfer from prokaryotes.</title>
        <authorList>
            <person name="Gloeckner G."/>
            <person name="Schaap P."/>
        </authorList>
    </citation>
    <scope>NUCLEOTIDE SEQUENCE [LARGE SCALE GENOMIC DNA]</scope>
    <source>
        <strain evidence="9 10">TK</strain>
    </source>
</reference>
<evidence type="ECO:0000313" key="10">
    <source>
        <dbReference type="Proteomes" id="UP000076078"/>
    </source>
</evidence>
<dbReference type="Gene3D" id="3.30.560.10">
    <property type="entry name" value="Glucose Oxidase, domain 3"/>
    <property type="match status" value="1"/>
</dbReference>
<protein>
    <submittedName>
        <fullName evidence="9">Choline dehydrogenase</fullName>
    </submittedName>
</protein>
<dbReference type="PANTHER" id="PTHR11552:SF147">
    <property type="entry name" value="CHOLINE DEHYDROGENASE, MITOCHONDRIAL"/>
    <property type="match status" value="1"/>
</dbReference>
<keyword evidence="3" id="KW-0285">Flavoprotein</keyword>
<evidence type="ECO:0000313" key="9">
    <source>
        <dbReference type="EMBL" id="KYQ93238.1"/>
    </source>
</evidence>
<evidence type="ECO:0000256" key="4">
    <source>
        <dbReference type="ARBA" id="ARBA00022827"/>
    </source>
</evidence>
<comment type="similarity">
    <text evidence="2">Belongs to the GMC oxidoreductase family.</text>
</comment>
<dbReference type="EMBL" id="LODT01000028">
    <property type="protein sequence ID" value="KYQ93238.1"/>
    <property type="molecule type" value="Genomic_DNA"/>
</dbReference>
<dbReference type="Pfam" id="PF00732">
    <property type="entry name" value="GMC_oxred_N"/>
    <property type="match status" value="1"/>
</dbReference>
<organism evidence="9 10">
    <name type="scientific">Tieghemostelium lacteum</name>
    <name type="common">Slime mold</name>
    <name type="synonym">Dictyostelium lacteum</name>
    <dbReference type="NCBI Taxonomy" id="361077"/>
    <lineage>
        <taxon>Eukaryota</taxon>
        <taxon>Amoebozoa</taxon>
        <taxon>Evosea</taxon>
        <taxon>Eumycetozoa</taxon>
        <taxon>Dictyostelia</taxon>
        <taxon>Dictyosteliales</taxon>
        <taxon>Raperosteliaceae</taxon>
        <taxon>Tieghemostelium</taxon>
    </lineage>
</organism>
<dbReference type="AlphaFoldDB" id="A0A151ZGX5"/>
<dbReference type="InterPro" id="IPR007867">
    <property type="entry name" value="GMC_OxRtase_C"/>
</dbReference>
<evidence type="ECO:0000256" key="2">
    <source>
        <dbReference type="ARBA" id="ARBA00010790"/>
    </source>
</evidence>
<feature type="domain" description="Glucose-methanol-choline oxidoreductase N-terminal" evidence="7">
    <location>
        <begin position="64"/>
        <end position="370"/>
    </location>
</feature>
<proteinExistence type="inferred from homology"/>
<dbReference type="InParanoid" id="A0A151ZGX5"/>
<dbReference type="STRING" id="361077.A0A151ZGX5"/>
<feature type="chain" id="PRO_5007593284" evidence="6">
    <location>
        <begin position="21"/>
        <end position="584"/>
    </location>
</feature>